<comment type="caution">
    <text evidence="2">The sequence shown here is derived from an EMBL/GenBank/DDBJ whole genome shotgun (WGS) entry which is preliminary data.</text>
</comment>
<dbReference type="InterPro" id="IPR013216">
    <property type="entry name" value="Methyltransf_11"/>
</dbReference>
<dbReference type="Gene3D" id="3.40.50.150">
    <property type="entry name" value="Vaccinia Virus protein VP39"/>
    <property type="match status" value="1"/>
</dbReference>
<proteinExistence type="predicted"/>
<evidence type="ECO:0000313" key="3">
    <source>
        <dbReference type="Proteomes" id="UP001589595"/>
    </source>
</evidence>
<protein>
    <submittedName>
        <fullName evidence="2">Methyltransferase domain-containing protein</fullName>
    </submittedName>
</protein>
<dbReference type="InterPro" id="IPR029063">
    <property type="entry name" value="SAM-dependent_MTases_sf"/>
</dbReference>
<dbReference type="CDD" id="cd02440">
    <property type="entry name" value="AdoMet_MTases"/>
    <property type="match status" value="1"/>
</dbReference>
<dbReference type="AlphaFoldDB" id="A0ABD5MHE5"/>
<gene>
    <name evidence="2" type="ORF">ACFFOL_03530</name>
</gene>
<dbReference type="RefSeq" id="WP_222922306.1">
    <property type="nucleotide sequence ID" value="NZ_CP082286.1"/>
</dbReference>
<feature type="domain" description="Methyltransferase type 11" evidence="1">
    <location>
        <begin position="48"/>
        <end position="143"/>
    </location>
</feature>
<name>A0ABD5MHE5_9EURY</name>
<dbReference type="SUPFAM" id="SSF53335">
    <property type="entry name" value="S-adenosyl-L-methionine-dependent methyltransferases"/>
    <property type="match status" value="1"/>
</dbReference>
<accession>A0ABD5MHE5</accession>
<dbReference type="PANTHER" id="PTHR43861:SF1">
    <property type="entry name" value="TRANS-ACONITATE 2-METHYLTRANSFERASE"/>
    <property type="match status" value="1"/>
</dbReference>
<keyword evidence="2" id="KW-0489">Methyltransferase</keyword>
<dbReference type="Proteomes" id="UP001589595">
    <property type="component" value="Unassembled WGS sequence"/>
</dbReference>
<dbReference type="Pfam" id="PF08241">
    <property type="entry name" value="Methyltransf_11"/>
    <property type="match status" value="1"/>
</dbReference>
<keyword evidence="3" id="KW-1185">Reference proteome</keyword>
<evidence type="ECO:0000259" key="1">
    <source>
        <dbReference type="Pfam" id="PF08241"/>
    </source>
</evidence>
<keyword evidence="2" id="KW-0808">Transferase</keyword>
<reference evidence="2" key="1">
    <citation type="submission" date="2024-09" db="EMBL/GenBank/DDBJ databases">
        <authorList>
            <person name="Sun Q."/>
        </authorList>
    </citation>
    <scope>NUCLEOTIDE SEQUENCE [LARGE SCALE GENOMIC DNA]</scope>
    <source>
        <strain evidence="2">JCM 31273</strain>
    </source>
</reference>
<evidence type="ECO:0000313" key="2">
    <source>
        <dbReference type="EMBL" id="MFB9823258.1"/>
    </source>
</evidence>
<dbReference type="GO" id="GO:0008168">
    <property type="term" value="F:methyltransferase activity"/>
    <property type="evidence" value="ECO:0007669"/>
    <property type="project" value="UniProtKB-KW"/>
</dbReference>
<dbReference type="PANTHER" id="PTHR43861">
    <property type="entry name" value="TRANS-ACONITATE 2-METHYLTRANSFERASE-RELATED"/>
    <property type="match status" value="1"/>
</dbReference>
<sequence length="267" mass="28493">MTRDAGTFEYDAEEARAEEDAYRTAGAAERRRFVRESLDPTDGETVVSVGCGPGFEPLELADAVGEDGEVVGVDRSSPMCALARDRLASSPNARVARGDATDLPIARDAADAATVVQVLQYVEDPSTALAELRRVLRTGGRAAVFLADWDTFVVRGGDPDRTETVLASWRDHCAHPTLGSRLRGPAESAGFSVRSIDPYTVADADPTPDSFAGTLIEFVTEFAADHDAVTRTVADAWRAEIRDAISGGTGFVGLTGYCYLLETTTGR</sequence>
<organism evidence="2 3">
    <name type="scientific">Halobaculum roseum</name>
    <dbReference type="NCBI Taxonomy" id="2175149"/>
    <lineage>
        <taxon>Archaea</taxon>
        <taxon>Methanobacteriati</taxon>
        <taxon>Methanobacteriota</taxon>
        <taxon>Stenosarchaea group</taxon>
        <taxon>Halobacteria</taxon>
        <taxon>Halobacteriales</taxon>
        <taxon>Haloferacaceae</taxon>
        <taxon>Halobaculum</taxon>
    </lineage>
</organism>
<dbReference type="EMBL" id="JBHMAJ010000001">
    <property type="protein sequence ID" value="MFB9823258.1"/>
    <property type="molecule type" value="Genomic_DNA"/>
</dbReference>
<dbReference type="GeneID" id="67209553"/>
<dbReference type="GO" id="GO:0032259">
    <property type="term" value="P:methylation"/>
    <property type="evidence" value="ECO:0007669"/>
    <property type="project" value="UniProtKB-KW"/>
</dbReference>